<comment type="similarity">
    <text evidence="2">Belongs to the transposase 27 family.</text>
</comment>
<dbReference type="PANTHER" id="PTHR33293:SF1">
    <property type="entry name" value="INSERTION ELEMENT IS1 1 PROTEIN INSB-RELATED"/>
    <property type="match status" value="1"/>
</dbReference>
<reference evidence="5" key="1">
    <citation type="submission" date="2015-02" db="EMBL/GenBank/DDBJ databases">
        <title>Pathogens from the sea: Endozoicomonas endosymbiont causing epitheliocystis infections in mesocosm cultures of sharpsnout seabream (Diplodus puntazzo) larvae.</title>
        <authorList>
            <person name="Seth-Smith H."/>
        </authorList>
    </citation>
    <scope>NUCLEOTIDE SEQUENCE</scope>
</reference>
<keyword evidence="4" id="KW-0233">DNA recombination</keyword>
<keyword evidence="3" id="KW-0815">Transposition</keyword>
<dbReference type="GO" id="GO:0003677">
    <property type="term" value="F:DNA binding"/>
    <property type="evidence" value="ECO:0007669"/>
    <property type="project" value="InterPro"/>
</dbReference>
<evidence type="ECO:0000313" key="5">
    <source>
        <dbReference type="EMBL" id="AKQ76693.1"/>
    </source>
</evidence>
<protein>
    <submittedName>
        <fullName evidence="5">Transposase</fullName>
    </submittedName>
</protein>
<evidence type="ECO:0000256" key="1">
    <source>
        <dbReference type="ARBA" id="ARBA00004091"/>
    </source>
</evidence>
<evidence type="ECO:0000256" key="4">
    <source>
        <dbReference type="ARBA" id="ARBA00023172"/>
    </source>
</evidence>
<dbReference type="Pfam" id="PF03400">
    <property type="entry name" value="DDE_Tnp_IS1"/>
    <property type="match status" value="1"/>
</dbReference>
<comment type="function">
    <text evidence="1">Absolutely required for transposition of IS1.</text>
</comment>
<dbReference type="AlphaFoldDB" id="A0A1U6ZES3"/>
<sequence>MDEQWSFVGNKKQQRWLFYAWEPRFKKIIAHAFGSRSKETLKKLLERLARFKVSFYCTDDWQPYTSCLPEDKHIIGKYFTQRIERQNLTLRTCLKRLARRTICFSRSIDIHDKVIGEFISRNHYQQF</sequence>
<accession>A0A1U6ZES3</accession>
<dbReference type="NCBIfam" id="NF033558">
    <property type="entry name" value="transpos_IS1"/>
    <property type="match status" value="1"/>
</dbReference>
<dbReference type="GO" id="GO:0004803">
    <property type="term" value="F:transposase activity"/>
    <property type="evidence" value="ECO:0007669"/>
    <property type="project" value="InterPro"/>
</dbReference>
<name>A0A1U6ZES3_9GAMM</name>
<evidence type="ECO:0000256" key="2">
    <source>
        <dbReference type="ARBA" id="ARBA00008841"/>
    </source>
</evidence>
<dbReference type="InterPro" id="IPR005063">
    <property type="entry name" value="Transposase_27"/>
</dbReference>
<proteinExistence type="inferred from homology"/>
<evidence type="ECO:0000256" key="3">
    <source>
        <dbReference type="ARBA" id="ARBA00022578"/>
    </source>
</evidence>
<dbReference type="PANTHER" id="PTHR33293">
    <property type="entry name" value="INSERTION ELEMENT IS1 1 PROTEIN INSB-RELATED"/>
    <property type="match status" value="1"/>
</dbReference>
<dbReference type="EMBL" id="KP890198">
    <property type="protein sequence ID" value="AKQ76693.1"/>
    <property type="molecule type" value="Genomic_DNA"/>
</dbReference>
<dbReference type="GO" id="GO:0006313">
    <property type="term" value="P:DNA transposition"/>
    <property type="evidence" value="ECO:0007669"/>
    <property type="project" value="InterPro"/>
</dbReference>
<dbReference type="InterPro" id="IPR051354">
    <property type="entry name" value="Transposase_27_IS1"/>
</dbReference>
<organism evidence="5">
    <name type="scientific">Candidatus Endozoicomonas cretensis</name>
    <dbReference type="NCBI Taxonomy" id="1628189"/>
    <lineage>
        <taxon>Bacteria</taxon>
        <taxon>Pseudomonadati</taxon>
        <taxon>Pseudomonadota</taxon>
        <taxon>Gammaproteobacteria</taxon>
        <taxon>Oceanospirillales</taxon>
        <taxon>Endozoicomonadaceae</taxon>
        <taxon>Endozoicomonas</taxon>
    </lineage>
</organism>